<evidence type="ECO:0000256" key="17">
    <source>
        <dbReference type="ARBA" id="ARBA00023285"/>
    </source>
</evidence>
<dbReference type="UniPathway" id="UPA00053">
    <property type="reaction ID" value="UER00085"/>
</dbReference>
<keyword evidence="16 18" id="KW-0456">Lyase</keyword>
<dbReference type="InterPro" id="IPR030960">
    <property type="entry name" value="DHQS/DOIS_N"/>
</dbReference>
<feature type="binding site" evidence="18">
    <location>
        <position position="160"/>
    </location>
    <ligand>
        <name>NAD(+)</name>
        <dbReference type="ChEBI" id="CHEBI:57540"/>
    </ligand>
</feature>
<evidence type="ECO:0000256" key="8">
    <source>
        <dbReference type="ARBA" id="ARBA00017684"/>
    </source>
</evidence>
<reference evidence="22" key="1">
    <citation type="submission" date="2016-07" db="EMBL/GenBank/DDBJ databases">
        <authorList>
            <person name="Florea S."/>
            <person name="Webb J.S."/>
            <person name="Jaromczyk J."/>
            <person name="Schardl C.L."/>
        </authorList>
    </citation>
    <scope>NUCLEOTIDE SEQUENCE [LARGE SCALE GENOMIC DNA]</scope>
    <source>
        <strain evidence="22">MV-1</strain>
    </source>
</reference>
<comment type="similarity">
    <text evidence="6 18">Belongs to the sugar phosphate cyclases superfamily. Dehydroquinate synthase family.</text>
</comment>
<evidence type="ECO:0000256" key="6">
    <source>
        <dbReference type="ARBA" id="ARBA00005412"/>
    </source>
</evidence>
<dbReference type="Gene3D" id="1.20.1090.10">
    <property type="entry name" value="Dehydroquinate synthase-like - alpha domain"/>
    <property type="match status" value="1"/>
</dbReference>
<comment type="caution">
    <text evidence="18">Lacks conserved residue(s) required for the propagation of feature annotation.</text>
</comment>
<keyword evidence="22" id="KW-1185">Reference proteome</keyword>
<dbReference type="STRING" id="28181.BEN30_15535"/>
<comment type="function">
    <text evidence="3 18">Catalyzes the conversion of 3-deoxy-D-arabino-heptulosonate 7-phosphate (DAHP) to dehydroquinate (DHQ).</text>
</comment>
<evidence type="ECO:0000256" key="11">
    <source>
        <dbReference type="ARBA" id="ARBA00022723"/>
    </source>
</evidence>
<dbReference type="InterPro" id="IPR030963">
    <property type="entry name" value="DHQ_synth_fam"/>
</dbReference>
<feature type="binding site" evidence="18">
    <location>
        <begin position="178"/>
        <end position="181"/>
    </location>
    <ligand>
        <name>NAD(+)</name>
        <dbReference type="ChEBI" id="CHEBI:57540"/>
    </ligand>
</feature>
<evidence type="ECO:0000256" key="14">
    <source>
        <dbReference type="ARBA" id="ARBA00023027"/>
    </source>
</evidence>
<evidence type="ECO:0000256" key="15">
    <source>
        <dbReference type="ARBA" id="ARBA00023141"/>
    </source>
</evidence>
<dbReference type="InterPro" id="IPR050071">
    <property type="entry name" value="Dehydroquinate_synthase"/>
</dbReference>
<dbReference type="PANTHER" id="PTHR43622">
    <property type="entry name" value="3-DEHYDROQUINATE SYNTHASE"/>
    <property type="match status" value="1"/>
</dbReference>
<keyword evidence="12 18" id="KW-0547">Nucleotide-binding</keyword>
<dbReference type="SUPFAM" id="SSF56796">
    <property type="entry name" value="Dehydroquinate synthase-like"/>
    <property type="match status" value="1"/>
</dbReference>
<feature type="binding site" evidence="18">
    <location>
        <begin position="138"/>
        <end position="139"/>
    </location>
    <ligand>
        <name>NAD(+)</name>
        <dbReference type="ChEBI" id="CHEBI:57540"/>
    </ligand>
</feature>
<dbReference type="Proteomes" id="UP000095347">
    <property type="component" value="Unassembled WGS sequence"/>
</dbReference>
<dbReference type="EMBL" id="MCGG01000055">
    <property type="protein sequence ID" value="OEJ65096.1"/>
    <property type="molecule type" value="Genomic_DNA"/>
</dbReference>
<organism evidence="21 22">
    <name type="scientific">Magnetovibrio blakemorei</name>
    <dbReference type="NCBI Taxonomy" id="28181"/>
    <lineage>
        <taxon>Bacteria</taxon>
        <taxon>Pseudomonadati</taxon>
        <taxon>Pseudomonadota</taxon>
        <taxon>Alphaproteobacteria</taxon>
        <taxon>Rhodospirillales</taxon>
        <taxon>Magnetovibrionaceae</taxon>
        <taxon>Magnetovibrio</taxon>
    </lineage>
</organism>
<dbReference type="GO" id="GO:0046872">
    <property type="term" value="F:metal ion binding"/>
    <property type="evidence" value="ECO:0007669"/>
    <property type="project" value="UniProtKB-KW"/>
</dbReference>
<name>A0A1E5Q4J8_9PROT</name>
<comment type="cofactor">
    <cofactor evidence="18">
        <name>Co(2+)</name>
        <dbReference type="ChEBI" id="CHEBI:48828"/>
    </cofactor>
    <cofactor evidence="18">
        <name>Zn(2+)</name>
        <dbReference type="ChEBI" id="CHEBI:29105"/>
    </cofactor>
    <text evidence="18">Binds 1 divalent metal cation per subunit. Can use either Co(2+) or Zn(2+).</text>
</comment>
<evidence type="ECO:0000313" key="22">
    <source>
        <dbReference type="Proteomes" id="UP000095347"/>
    </source>
</evidence>
<dbReference type="InterPro" id="IPR016037">
    <property type="entry name" value="DHQ_synth_AroB"/>
</dbReference>
<dbReference type="PANTHER" id="PTHR43622:SF7">
    <property type="entry name" value="3-DEHYDROQUINATE SYNTHASE, CHLOROPLASTIC"/>
    <property type="match status" value="1"/>
</dbReference>
<dbReference type="NCBIfam" id="TIGR01357">
    <property type="entry name" value="aroB"/>
    <property type="match status" value="1"/>
</dbReference>
<dbReference type="GO" id="GO:0009073">
    <property type="term" value="P:aromatic amino acid family biosynthetic process"/>
    <property type="evidence" value="ECO:0007669"/>
    <property type="project" value="UniProtKB-KW"/>
</dbReference>
<feature type="binding site" evidence="18">
    <location>
        <position position="151"/>
    </location>
    <ligand>
        <name>NAD(+)</name>
        <dbReference type="ChEBI" id="CHEBI:57540"/>
    </ligand>
</feature>
<evidence type="ECO:0000256" key="16">
    <source>
        <dbReference type="ARBA" id="ARBA00023239"/>
    </source>
</evidence>
<accession>A0A1E5Q4J8</accession>
<feature type="binding site" evidence="18">
    <location>
        <begin position="114"/>
        <end position="118"/>
    </location>
    <ligand>
        <name>NAD(+)</name>
        <dbReference type="ChEBI" id="CHEBI:57540"/>
    </ligand>
</feature>
<evidence type="ECO:0000256" key="10">
    <source>
        <dbReference type="ARBA" id="ARBA00022605"/>
    </source>
</evidence>
<evidence type="ECO:0000256" key="1">
    <source>
        <dbReference type="ARBA" id="ARBA00001393"/>
    </source>
</evidence>
<dbReference type="PIRSF" id="PIRSF001455">
    <property type="entry name" value="DHQ_synth"/>
    <property type="match status" value="1"/>
</dbReference>
<feature type="binding site" evidence="18">
    <location>
        <position position="256"/>
    </location>
    <ligand>
        <name>Zn(2+)</name>
        <dbReference type="ChEBI" id="CHEBI:29105"/>
    </ligand>
</feature>
<evidence type="ECO:0000256" key="9">
    <source>
        <dbReference type="ARBA" id="ARBA00022490"/>
    </source>
</evidence>
<feature type="domain" description="3-dehydroquinate synthase C-terminal" evidence="20">
    <location>
        <begin position="190"/>
        <end position="339"/>
    </location>
</feature>
<comment type="pathway">
    <text evidence="5 18">Metabolic intermediate biosynthesis; chorismate biosynthesis; chorismate from D-erythrose 4-phosphate and phosphoenolpyruvate: step 2/7.</text>
</comment>
<keyword evidence="14 18" id="KW-0520">NAD</keyword>
<dbReference type="AlphaFoldDB" id="A0A1E5Q4J8"/>
<proteinExistence type="inferred from homology"/>
<dbReference type="RefSeq" id="WP_069958985.1">
    <property type="nucleotide sequence ID" value="NZ_MCGG01000055.1"/>
</dbReference>
<evidence type="ECO:0000256" key="5">
    <source>
        <dbReference type="ARBA" id="ARBA00004661"/>
    </source>
</evidence>
<protein>
    <recommendedName>
        <fullName evidence="8 18">3-dehydroquinate synthase</fullName>
        <shortName evidence="18">DHQS</shortName>
        <ecNumber evidence="7 18">4.2.3.4</ecNumber>
    </recommendedName>
</protein>
<comment type="caution">
    <text evidence="21">The sequence shown here is derived from an EMBL/GenBank/DDBJ whole genome shotgun (WGS) entry which is preliminary data.</text>
</comment>
<comment type="catalytic activity">
    <reaction evidence="1 18">
        <text>7-phospho-2-dehydro-3-deoxy-D-arabino-heptonate = 3-dehydroquinate + phosphate</text>
        <dbReference type="Rhea" id="RHEA:21968"/>
        <dbReference type="ChEBI" id="CHEBI:32364"/>
        <dbReference type="ChEBI" id="CHEBI:43474"/>
        <dbReference type="ChEBI" id="CHEBI:58394"/>
        <dbReference type="EC" id="4.2.3.4"/>
    </reaction>
</comment>
<dbReference type="HAMAP" id="MF_00110">
    <property type="entry name" value="DHQ_synthase"/>
    <property type="match status" value="1"/>
</dbReference>
<gene>
    <name evidence="18" type="primary">aroB</name>
    <name evidence="21" type="ORF">BEN30_15535</name>
</gene>
<keyword evidence="9 18" id="KW-0963">Cytoplasm</keyword>
<dbReference type="Gene3D" id="3.40.50.1970">
    <property type="match status" value="1"/>
</dbReference>
<keyword evidence="17 18" id="KW-0170">Cobalt</keyword>
<dbReference type="CDD" id="cd08195">
    <property type="entry name" value="DHQS"/>
    <property type="match status" value="1"/>
</dbReference>
<evidence type="ECO:0000256" key="2">
    <source>
        <dbReference type="ARBA" id="ARBA00001911"/>
    </source>
</evidence>
<dbReference type="Pfam" id="PF01761">
    <property type="entry name" value="DHQ_synthase"/>
    <property type="match status" value="1"/>
</dbReference>
<keyword evidence="11 18" id="KW-0479">Metal-binding</keyword>
<evidence type="ECO:0000259" key="20">
    <source>
        <dbReference type="Pfam" id="PF24621"/>
    </source>
</evidence>
<dbReference type="Pfam" id="PF24621">
    <property type="entry name" value="DHQS_C"/>
    <property type="match status" value="1"/>
</dbReference>
<dbReference type="GO" id="GO:0003856">
    <property type="term" value="F:3-dehydroquinate synthase activity"/>
    <property type="evidence" value="ECO:0007669"/>
    <property type="project" value="UniProtKB-UniRule"/>
</dbReference>
<dbReference type="GO" id="GO:0008652">
    <property type="term" value="P:amino acid biosynthetic process"/>
    <property type="evidence" value="ECO:0007669"/>
    <property type="project" value="UniProtKB-KW"/>
</dbReference>
<dbReference type="OrthoDB" id="9806583at2"/>
<dbReference type="FunFam" id="3.40.50.1970:FF:000001">
    <property type="entry name" value="3-dehydroquinate synthase"/>
    <property type="match status" value="1"/>
</dbReference>
<evidence type="ECO:0000256" key="13">
    <source>
        <dbReference type="ARBA" id="ARBA00022833"/>
    </source>
</evidence>
<evidence type="ECO:0000256" key="7">
    <source>
        <dbReference type="ARBA" id="ARBA00013031"/>
    </source>
</evidence>
<feature type="binding site" evidence="18">
    <location>
        <position position="193"/>
    </location>
    <ligand>
        <name>Zn(2+)</name>
        <dbReference type="ChEBI" id="CHEBI:29105"/>
    </ligand>
</feature>
<keyword evidence="10 18" id="KW-0028">Amino-acid biosynthesis</keyword>
<dbReference type="GO" id="GO:0005737">
    <property type="term" value="C:cytoplasm"/>
    <property type="evidence" value="ECO:0007669"/>
    <property type="project" value="UniProtKB-SubCell"/>
</dbReference>
<feature type="domain" description="3-dehydroquinate synthase N-terminal" evidence="19">
    <location>
        <begin position="76"/>
        <end position="187"/>
    </location>
</feature>
<evidence type="ECO:0000256" key="3">
    <source>
        <dbReference type="ARBA" id="ARBA00003485"/>
    </source>
</evidence>
<comment type="cofactor">
    <cofactor evidence="2 18">
        <name>NAD(+)</name>
        <dbReference type="ChEBI" id="CHEBI:57540"/>
    </cofactor>
</comment>
<keyword evidence="13 18" id="KW-0862">Zinc</keyword>
<keyword evidence="15 18" id="KW-0057">Aromatic amino acid biosynthesis</keyword>
<evidence type="ECO:0000313" key="21">
    <source>
        <dbReference type="EMBL" id="OEJ65096.1"/>
    </source>
</evidence>
<evidence type="ECO:0000256" key="4">
    <source>
        <dbReference type="ARBA" id="ARBA00004496"/>
    </source>
</evidence>
<comment type="subcellular location">
    <subcellularLocation>
        <location evidence="4 18">Cytoplasm</location>
    </subcellularLocation>
</comment>
<evidence type="ECO:0000256" key="12">
    <source>
        <dbReference type="ARBA" id="ARBA00022741"/>
    </source>
</evidence>
<evidence type="ECO:0000256" key="18">
    <source>
        <dbReference type="HAMAP-Rule" id="MF_00110"/>
    </source>
</evidence>
<dbReference type="EC" id="4.2.3.4" evidence="7 18"/>
<dbReference type="GO" id="GO:0009423">
    <property type="term" value="P:chorismate biosynthetic process"/>
    <property type="evidence" value="ECO:0007669"/>
    <property type="project" value="UniProtKB-UniRule"/>
</dbReference>
<feature type="binding site" evidence="18">
    <location>
        <position position="274"/>
    </location>
    <ligand>
        <name>Zn(2+)</name>
        <dbReference type="ChEBI" id="CHEBI:29105"/>
    </ligand>
</feature>
<sequence>MSTAPSQDTETLRVELGERSYDIVVGAGLIKDAGKWIAPVLARPRVVIVTDENVAAHYLAPLTKSLKDASIRVDAITLPAGEQSKSFAQFEKLCESILALGIERSTTLIALGGGVMGDLVGFAAASILRGLAFIQVPTTLLSQVDSSVGGKTGINTAHGKNLVGAFYQPKLVLADTATLNTLDRRQLLAGYSEVVKYGLIDSPDFYEWLENHAQALIDGDMDKRRHAVLTSCAAKARVVAEDEREGGKRALLNLGHTFGHALEAETGYGDALLHGEAVSIGTVMAFDLSQRLGLCPGQDFGRMLAHFDALKLPTDLRRLNAGDWTVDRLMAHMSHDKKVEDGKLTFILANRIGQAFISRDVQNKDVRELLDTWLKNKI</sequence>
<dbReference type="GO" id="GO:0000166">
    <property type="term" value="F:nucleotide binding"/>
    <property type="evidence" value="ECO:0007669"/>
    <property type="project" value="UniProtKB-KW"/>
</dbReference>
<evidence type="ECO:0000259" key="19">
    <source>
        <dbReference type="Pfam" id="PF01761"/>
    </source>
</evidence>
<dbReference type="InterPro" id="IPR056179">
    <property type="entry name" value="DHQS_C"/>
</dbReference>